<reference evidence="1 2" key="1">
    <citation type="journal article" date="2019" name="New Phytol.">
        <title>Comparative genomics reveals unique wood-decay strategies and fruiting body development in the Schizophyllaceae.</title>
        <authorList>
            <person name="Almasi E."/>
            <person name="Sahu N."/>
            <person name="Krizsan K."/>
            <person name="Balint B."/>
            <person name="Kovacs G.M."/>
            <person name="Kiss B."/>
            <person name="Cseklye J."/>
            <person name="Drula E."/>
            <person name="Henrissat B."/>
            <person name="Nagy I."/>
            <person name="Chovatia M."/>
            <person name="Adam C."/>
            <person name="LaButti K."/>
            <person name="Lipzen A."/>
            <person name="Riley R."/>
            <person name="Grigoriev I.V."/>
            <person name="Nagy L.G."/>
        </authorList>
    </citation>
    <scope>NUCLEOTIDE SEQUENCE [LARGE SCALE GENOMIC DNA]</scope>
    <source>
        <strain evidence="1 2">NL-1724</strain>
    </source>
</reference>
<evidence type="ECO:0000313" key="2">
    <source>
        <dbReference type="Proteomes" id="UP000320762"/>
    </source>
</evidence>
<protein>
    <submittedName>
        <fullName evidence="1">Uncharacterized protein</fullName>
    </submittedName>
</protein>
<name>A0A550CPD7_9AGAR</name>
<dbReference type="Proteomes" id="UP000320762">
    <property type="component" value="Unassembled WGS sequence"/>
</dbReference>
<proteinExistence type="predicted"/>
<dbReference type="AlphaFoldDB" id="A0A550CPD7"/>
<keyword evidence="2" id="KW-1185">Reference proteome</keyword>
<comment type="caution">
    <text evidence="1">The sequence shown here is derived from an EMBL/GenBank/DDBJ whole genome shotgun (WGS) entry which is preliminary data.</text>
</comment>
<accession>A0A550CPD7</accession>
<sequence>MSRCGYLVRVMAHDQRTAEQPVVLSTFEKNDDLQSPRPICQDDFLVEEKITEFVDKFGKLLTDYARGDAELQAWAPDVQASPNVPVAYVDFITSLRIPDTGNKRPSLILHHLGGIFQSQSLAARLQNIYRPRKHTMFINSSATGKTRLILEGLSGSWGLYLPCAGQPTGLGSPELFVQLQLNRFAKPTPDLPPDVWKTQVASNVHIARRLAAQVMLARLTIFKMYLESLPNVRDVKHRKRWLLLQVAPSALVRREPFRDLAFRLHDTGDGSLGYIERLIADTLLGVRSLLGPNEPIYCVIDDAQSAVEFHADRFGQTTALREITRCWEKFEGLTLVLCGLPFNVAPFRQQAGQQYDLCTDTGSFDNRDDHAAYVRRYLPPDLAQSDSGRKLIDRICLWLRSRYRLTSTFINCLLSVRFMSPHTLLTAYIATHACIEPGDSPLRIKVLVRRDYNRLVHGVGQYKPHNVLQRDSNAVLTAQMVLHRMITLGQESVRITDDCMHLVSLGFARFSNADGTEVIVDEPFLVFPLVNLQFRQWGPIFGFLNTSRASALAKLPPQLPFHLAVITLLVLALKQSRPLSDLFTLDESMHPWAKQPCTLVCISMKPDGGLCAQPYSSSFPEEDPTEPWATESADWLQHTTAEPFCVASEFSHADLIFAMQLANGDLIYVALKIMLKNDMIDVSVQEIERCLARLAPEHVFEVSNAPVGIQPRFMDLPPPVASSKGPQVLRTFATFPNATDVHALRRDRLPHPIAALNLNALQTLSESIPYVPIMRRVASALITSRQNRWIGGDSLSVEEEESYY</sequence>
<dbReference type="OrthoDB" id="2393824at2759"/>
<gene>
    <name evidence="1" type="ORF">BD626DRAFT_161452</name>
</gene>
<evidence type="ECO:0000313" key="1">
    <source>
        <dbReference type="EMBL" id="TRM66609.1"/>
    </source>
</evidence>
<dbReference type="EMBL" id="VDMD01000003">
    <property type="protein sequence ID" value="TRM66609.1"/>
    <property type="molecule type" value="Genomic_DNA"/>
</dbReference>
<organism evidence="1 2">
    <name type="scientific">Schizophyllum amplum</name>
    <dbReference type="NCBI Taxonomy" id="97359"/>
    <lineage>
        <taxon>Eukaryota</taxon>
        <taxon>Fungi</taxon>
        <taxon>Dikarya</taxon>
        <taxon>Basidiomycota</taxon>
        <taxon>Agaricomycotina</taxon>
        <taxon>Agaricomycetes</taxon>
        <taxon>Agaricomycetidae</taxon>
        <taxon>Agaricales</taxon>
        <taxon>Schizophyllaceae</taxon>
        <taxon>Schizophyllum</taxon>
    </lineage>
</organism>